<dbReference type="AlphaFoldDB" id="A0A0E9Q7L4"/>
<organism evidence="1">
    <name type="scientific">Anguilla anguilla</name>
    <name type="common">European freshwater eel</name>
    <name type="synonym">Muraena anguilla</name>
    <dbReference type="NCBI Taxonomy" id="7936"/>
    <lineage>
        <taxon>Eukaryota</taxon>
        <taxon>Metazoa</taxon>
        <taxon>Chordata</taxon>
        <taxon>Craniata</taxon>
        <taxon>Vertebrata</taxon>
        <taxon>Euteleostomi</taxon>
        <taxon>Actinopterygii</taxon>
        <taxon>Neopterygii</taxon>
        <taxon>Teleostei</taxon>
        <taxon>Anguilliformes</taxon>
        <taxon>Anguillidae</taxon>
        <taxon>Anguilla</taxon>
    </lineage>
</organism>
<proteinExistence type="predicted"/>
<reference evidence="1" key="1">
    <citation type="submission" date="2014-11" db="EMBL/GenBank/DDBJ databases">
        <authorList>
            <person name="Amaro Gonzalez C."/>
        </authorList>
    </citation>
    <scope>NUCLEOTIDE SEQUENCE</scope>
</reference>
<sequence>MPSGRKQKIKLVLIYTSFIK</sequence>
<evidence type="ECO:0000313" key="1">
    <source>
        <dbReference type="EMBL" id="JAH12861.1"/>
    </source>
</evidence>
<dbReference type="EMBL" id="GBXM01095716">
    <property type="protein sequence ID" value="JAH12861.1"/>
    <property type="molecule type" value="Transcribed_RNA"/>
</dbReference>
<name>A0A0E9Q7L4_ANGAN</name>
<protein>
    <submittedName>
        <fullName evidence="1">Uncharacterized protein</fullName>
    </submittedName>
</protein>
<accession>A0A0E9Q7L4</accession>
<reference evidence="1" key="2">
    <citation type="journal article" date="2015" name="Fish Shellfish Immunol.">
        <title>Early steps in the European eel (Anguilla anguilla)-Vibrio vulnificus interaction in the gills: Role of the RtxA13 toxin.</title>
        <authorList>
            <person name="Callol A."/>
            <person name="Pajuelo D."/>
            <person name="Ebbesson L."/>
            <person name="Teles M."/>
            <person name="MacKenzie S."/>
            <person name="Amaro C."/>
        </authorList>
    </citation>
    <scope>NUCLEOTIDE SEQUENCE</scope>
</reference>